<feature type="transmembrane region" description="Helical" evidence="1">
    <location>
        <begin position="133"/>
        <end position="151"/>
    </location>
</feature>
<feature type="transmembrane region" description="Helical" evidence="1">
    <location>
        <begin position="85"/>
        <end position="107"/>
    </location>
</feature>
<name>A0A7R9M5C7_9ACAR</name>
<dbReference type="EMBL" id="CAJPVJ010005870">
    <property type="protein sequence ID" value="CAG2169907.1"/>
    <property type="molecule type" value="Genomic_DNA"/>
</dbReference>
<reference evidence="2" key="1">
    <citation type="submission" date="2020-11" db="EMBL/GenBank/DDBJ databases">
        <authorList>
            <person name="Tran Van P."/>
        </authorList>
    </citation>
    <scope>NUCLEOTIDE SEQUENCE</scope>
</reference>
<organism evidence="2">
    <name type="scientific">Oppiella nova</name>
    <dbReference type="NCBI Taxonomy" id="334625"/>
    <lineage>
        <taxon>Eukaryota</taxon>
        <taxon>Metazoa</taxon>
        <taxon>Ecdysozoa</taxon>
        <taxon>Arthropoda</taxon>
        <taxon>Chelicerata</taxon>
        <taxon>Arachnida</taxon>
        <taxon>Acari</taxon>
        <taxon>Acariformes</taxon>
        <taxon>Sarcoptiformes</taxon>
        <taxon>Oribatida</taxon>
        <taxon>Brachypylina</taxon>
        <taxon>Oppioidea</taxon>
        <taxon>Oppiidae</taxon>
        <taxon>Oppiella</taxon>
    </lineage>
</organism>
<dbReference type="Proteomes" id="UP000728032">
    <property type="component" value="Unassembled WGS sequence"/>
</dbReference>
<proteinExistence type="predicted"/>
<dbReference type="EMBL" id="OC920695">
    <property type="protein sequence ID" value="CAD7652720.1"/>
    <property type="molecule type" value="Genomic_DNA"/>
</dbReference>
<protein>
    <submittedName>
        <fullName evidence="2">Uncharacterized protein</fullName>
    </submittedName>
</protein>
<gene>
    <name evidence="2" type="ORF">ONB1V03_LOCUS9380</name>
</gene>
<evidence type="ECO:0000313" key="2">
    <source>
        <dbReference type="EMBL" id="CAD7652720.1"/>
    </source>
</evidence>
<keyword evidence="1" id="KW-1133">Transmembrane helix</keyword>
<feature type="transmembrane region" description="Helical" evidence="1">
    <location>
        <begin position="57"/>
        <end position="78"/>
    </location>
</feature>
<keyword evidence="1" id="KW-0472">Membrane</keyword>
<evidence type="ECO:0000313" key="3">
    <source>
        <dbReference type="Proteomes" id="UP000728032"/>
    </source>
</evidence>
<dbReference type="AlphaFoldDB" id="A0A7R9M5C7"/>
<keyword evidence="3" id="KW-1185">Reference proteome</keyword>
<evidence type="ECO:0000256" key="1">
    <source>
        <dbReference type="SAM" id="Phobius"/>
    </source>
</evidence>
<sequence length="153" mass="17176">MVEPKANNPVDISCRLHGKQTDVRSGRSMNVIPPDSQPVATNECPGHGDSRLKFIRVLYVTNVCNCILASLLWCISLIDNHCLRNIPFLITTAYVLLVLAMCTDNIIGDDYSTRLMYVEKGVPDNCCQLYSQLPYNYFLLPFLITTLFTIISA</sequence>
<accession>A0A7R9M5C7</accession>
<keyword evidence="1" id="KW-0812">Transmembrane</keyword>
<feature type="non-terminal residue" evidence="2">
    <location>
        <position position="153"/>
    </location>
</feature>